<feature type="region of interest" description="Disordered" evidence="5">
    <location>
        <begin position="43"/>
        <end position="165"/>
    </location>
</feature>
<dbReference type="Pfam" id="PF13103">
    <property type="entry name" value="TonB_2"/>
    <property type="match status" value="1"/>
</dbReference>
<keyword evidence="8" id="KW-1185">Reference proteome</keyword>
<keyword evidence="4 6" id="KW-0472">Membrane</keyword>
<proteinExistence type="predicted"/>
<keyword evidence="2 6" id="KW-0812">Transmembrane</keyword>
<evidence type="ECO:0000256" key="3">
    <source>
        <dbReference type="ARBA" id="ARBA00022989"/>
    </source>
</evidence>
<dbReference type="AlphaFoldDB" id="A0A1I6HNE6"/>
<feature type="compositionally biased region" description="Polar residues" evidence="5">
    <location>
        <begin position="56"/>
        <end position="70"/>
    </location>
</feature>
<dbReference type="EMBL" id="FOYV01000002">
    <property type="protein sequence ID" value="SFR55908.1"/>
    <property type="molecule type" value="Genomic_DNA"/>
</dbReference>
<dbReference type="STRING" id="375760.SAMN04488073_2812"/>
<evidence type="ECO:0000256" key="5">
    <source>
        <dbReference type="SAM" id="MobiDB-lite"/>
    </source>
</evidence>
<evidence type="ECO:0000256" key="6">
    <source>
        <dbReference type="SAM" id="Phobius"/>
    </source>
</evidence>
<gene>
    <name evidence="7" type="ORF">SAMN04488073_2812</name>
</gene>
<name>A0A1I6HNE6_9GAMM</name>
<dbReference type="OrthoDB" id="6368008at2"/>
<feature type="compositionally biased region" description="Low complexity" evidence="5">
    <location>
        <begin position="131"/>
        <end position="148"/>
    </location>
</feature>
<keyword evidence="3 6" id="KW-1133">Transmembrane helix</keyword>
<evidence type="ECO:0000313" key="7">
    <source>
        <dbReference type="EMBL" id="SFR55908.1"/>
    </source>
</evidence>
<organism evidence="7 8">
    <name type="scientific">Marinobacter gudaonensis</name>
    <dbReference type="NCBI Taxonomy" id="375760"/>
    <lineage>
        <taxon>Bacteria</taxon>
        <taxon>Pseudomonadati</taxon>
        <taxon>Pseudomonadota</taxon>
        <taxon>Gammaproteobacteria</taxon>
        <taxon>Pseudomonadales</taxon>
        <taxon>Marinobacteraceae</taxon>
        <taxon>Marinobacter</taxon>
    </lineage>
</organism>
<dbReference type="InterPro" id="IPR006260">
    <property type="entry name" value="TonB/TolA_C"/>
</dbReference>
<feature type="compositionally biased region" description="Polar residues" evidence="5">
    <location>
        <begin position="86"/>
        <end position="99"/>
    </location>
</feature>
<reference evidence="8" key="1">
    <citation type="submission" date="2016-10" db="EMBL/GenBank/DDBJ databases">
        <authorList>
            <person name="Varghese N."/>
            <person name="Submissions S."/>
        </authorList>
    </citation>
    <scope>NUCLEOTIDE SEQUENCE [LARGE SCALE GENOMIC DNA]</scope>
    <source>
        <strain evidence="8">CGMCC 1.6294</strain>
    </source>
</reference>
<sequence>MPDQSSTSALPAAYRLGLAVSLALLAHTLLLSGLPTPFVSQQDRHRESLSVELVTPGSSPSRPQASGQSSTDRKATPIPPFELQPEITTVPSPEVLTTNDTRRSPSPAEQPAPAPAETVQQPDTNTPPSPATSSQSASPSRAGSQAPADSAQEPEPMTRITRSPAEADPYLVKLATHLARELENMRVPAISQLPGPVAMEVELQLLGNGALTRARVVKSTGVANIDRAAYRAALAASPYPEPPGASPGENRFEVELLFTPKRL</sequence>
<protein>
    <submittedName>
        <fullName evidence="7">Protein TonB</fullName>
    </submittedName>
</protein>
<evidence type="ECO:0000256" key="2">
    <source>
        <dbReference type="ARBA" id="ARBA00022692"/>
    </source>
</evidence>
<feature type="transmembrane region" description="Helical" evidence="6">
    <location>
        <begin position="12"/>
        <end position="34"/>
    </location>
</feature>
<accession>A0A1I6HNE6</accession>
<dbReference type="NCBIfam" id="TIGR01352">
    <property type="entry name" value="tonB_Cterm"/>
    <property type="match status" value="1"/>
</dbReference>
<evidence type="ECO:0000256" key="4">
    <source>
        <dbReference type="ARBA" id="ARBA00023136"/>
    </source>
</evidence>
<comment type="subcellular location">
    <subcellularLocation>
        <location evidence="1">Membrane</location>
        <topology evidence="1">Single-pass membrane protein</topology>
    </subcellularLocation>
</comment>
<evidence type="ECO:0000256" key="1">
    <source>
        <dbReference type="ARBA" id="ARBA00004167"/>
    </source>
</evidence>
<dbReference type="SUPFAM" id="SSF74653">
    <property type="entry name" value="TolA/TonB C-terminal domain"/>
    <property type="match status" value="1"/>
</dbReference>
<evidence type="ECO:0000313" key="8">
    <source>
        <dbReference type="Proteomes" id="UP000199290"/>
    </source>
</evidence>
<dbReference type="GO" id="GO:0016020">
    <property type="term" value="C:membrane"/>
    <property type="evidence" value="ECO:0007669"/>
    <property type="project" value="UniProtKB-SubCell"/>
</dbReference>
<dbReference type="Gene3D" id="3.30.1150.10">
    <property type="match status" value="1"/>
</dbReference>
<dbReference type="RefSeq" id="WP_091991579.1">
    <property type="nucleotide sequence ID" value="NZ_FOYV01000002.1"/>
</dbReference>
<dbReference type="Proteomes" id="UP000199290">
    <property type="component" value="Unassembled WGS sequence"/>
</dbReference>